<proteinExistence type="predicted"/>
<evidence type="ECO:0000313" key="1">
    <source>
        <dbReference type="EMBL" id="CAK9329247.1"/>
    </source>
</evidence>
<protein>
    <submittedName>
        <fullName evidence="1">Uncharacterized protein</fullName>
    </submittedName>
</protein>
<organism evidence="1 2">
    <name type="scientific">Citrullus colocynthis</name>
    <name type="common">colocynth</name>
    <dbReference type="NCBI Taxonomy" id="252529"/>
    <lineage>
        <taxon>Eukaryota</taxon>
        <taxon>Viridiplantae</taxon>
        <taxon>Streptophyta</taxon>
        <taxon>Embryophyta</taxon>
        <taxon>Tracheophyta</taxon>
        <taxon>Spermatophyta</taxon>
        <taxon>Magnoliopsida</taxon>
        <taxon>eudicotyledons</taxon>
        <taxon>Gunneridae</taxon>
        <taxon>Pentapetalae</taxon>
        <taxon>rosids</taxon>
        <taxon>fabids</taxon>
        <taxon>Cucurbitales</taxon>
        <taxon>Cucurbitaceae</taxon>
        <taxon>Benincaseae</taxon>
        <taxon>Citrullus</taxon>
    </lineage>
</organism>
<sequence length="117" mass="13326">MPFDDSTYELGRRMSEGGSSRCQLGELMQLGLEMFVRELMKTVRHIVKYLMVLPSHSKSEPQCVLNPQQPQQMIAHALSHVSSFLWEFIEALVHGLIAFVIEQEPCTVEFNEQVSSS</sequence>
<dbReference type="Proteomes" id="UP001642487">
    <property type="component" value="Chromosome 9"/>
</dbReference>
<keyword evidence="2" id="KW-1185">Reference proteome</keyword>
<gene>
    <name evidence="1" type="ORF">CITCOLO1_LOCUS21690</name>
</gene>
<reference evidence="1 2" key="1">
    <citation type="submission" date="2024-03" db="EMBL/GenBank/DDBJ databases">
        <authorList>
            <person name="Gkanogiannis A."/>
            <person name="Becerra Lopez-Lavalle L."/>
        </authorList>
    </citation>
    <scope>NUCLEOTIDE SEQUENCE [LARGE SCALE GENOMIC DNA]</scope>
</reference>
<accession>A0ABP0ZB02</accession>
<evidence type="ECO:0000313" key="2">
    <source>
        <dbReference type="Proteomes" id="UP001642487"/>
    </source>
</evidence>
<name>A0ABP0ZB02_9ROSI</name>
<dbReference type="EMBL" id="OZ021743">
    <property type="protein sequence ID" value="CAK9329247.1"/>
    <property type="molecule type" value="Genomic_DNA"/>
</dbReference>